<dbReference type="PANTHER" id="PTHR46393:SF7">
    <property type="entry name" value="COMPLEMENT C2"/>
    <property type="match status" value="1"/>
</dbReference>
<feature type="non-terminal residue" evidence="7">
    <location>
        <position position="1"/>
    </location>
</feature>
<keyword evidence="8" id="KW-1185">Reference proteome</keyword>
<sequence>QLCPRTNKEPSKSCAPECVLFSGCSSSKKECICDGDCGYSCVKKDLKCSSPKPRTLTNGRRVVQGRKFNKTVTFTCDPGFTLSGSSVRMCRGLGTWDGMEPKCGKTCRDPGVGNNTLRREPIRNGSGFMTSEVLHYHCIAGYLIDGKDSITCQVDGTWAGSTPQCY</sequence>
<feature type="disulfide bond" evidence="6">
    <location>
        <begin position="76"/>
        <end position="103"/>
    </location>
</feature>
<organism evidence="7 8">
    <name type="scientific">Paramuricea clavata</name>
    <name type="common">Red gorgonian</name>
    <name type="synonym">Violescent sea-whip</name>
    <dbReference type="NCBI Taxonomy" id="317549"/>
    <lineage>
        <taxon>Eukaryota</taxon>
        <taxon>Metazoa</taxon>
        <taxon>Cnidaria</taxon>
        <taxon>Anthozoa</taxon>
        <taxon>Octocorallia</taxon>
        <taxon>Malacalcyonacea</taxon>
        <taxon>Plexauridae</taxon>
        <taxon>Paramuricea</taxon>
    </lineage>
</organism>
<evidence type="ECO:0000313" key="7">
    <source>
        <dbReference type="EMBL" id="CAB4041226.1"/>
    </source>
</evidence>
<dbReference type="InterPro" id="IPR035976">
    <property type="entry name" value="Sushi/SCR/CCP_sf"/>
</dbReference>
<keyword evidence="5" id="KW-0325">Glycoprotein</keyword>
<dbReference type="InterPro" id="IPR000436">
    <property type="entry name" value="Sushi_SCR_CCP_dom"/>
</dbReference>
<proteinExistence type="predicted"/>
<dbReference type="PROSITE" id="PS50923">
    <property type="entry name" value="SUSHI"/>
    <property type="match status" value="2"/>
</dbReference>
<dbReference type="Proteomes" id="UP001152795">
    <property type="component" value="Unassembled WGS sequence"/>
</dbReference>
<keyword evidence="2" id="KW-0732">Signal</keyword>
<dbReference type="CDD" id="cd00033">
    <property type="entry name" value="CCP"/>
    <property type="match status" value="2"/>
</dbReference>
<evidence type="ECO:0000256" key="4">
    <source>
        <dbReference type="ARBA" id="ARBA00023157"/>
    </source>
</evidence>
<dbReference type="Pfam" id="PF00084">
    <property type="entry name" value="Sushi"/>
    <property type="match status" value="2"/>
</dbReference>
<comment type="caution">
    <text evidence="7">The sequence shown here is derived from an EMBL/GenBank/DDBJ whole genome shotgun (WGS) entry which is preliminary data.</text>
</comment>
<evidence type="ECO:0000256" key="2">
    <source>
        <dbReference type="ARBA" id="ARBA00022729"/>
    </source>
</evidence>
<evidence type="ECO:0000256" key="1">
    <source>
        <dbReference type="ARBA" id="ARBA00022659"/>
    </source>
</evidence>
<dbReference type="AlphaFoldDB" id="A0A7D9LZE6"/>
<evidence type="ECO:0000256" key="3">
    <source>
        <dbReference type="ARBA" id="ARBA00022737"/>
    </source>
</evidence>
<dbReference type="SUPFAM" id="SSF57535">
    <property type="entry name" value="Complement control module/SCR domain"/>
    <property type="match status" value="2"/>
</dbReference>
<keyword evidence="3" id="KW-0677">Repeat</keyword>
<gene>
    <name evidence="7" type="ORF">PACLA_8A077157</name>
</gene>
<feature type="disulfide bond" evidence="6">
    <location>
        <begin position="138"/>
        <end position="165"/>
    </location>
</feature>
<dbReference type="Gene3D" id="2.10.70.10">
    <property type="entry name" value="Complement Module, domain 1"/>
    <property type="match status" value="2"/>
</dbReference>
<comment type="caution">
    <text evidence="6">Lacks conserved residue(s) required for the propagation of feature annotation.</text>
</comment>
<name>A0A7D9LZE6_PARCT</name>
<keyword evidence="1 6" id="KW-0768">Sushi</keyword>
<dbReference type="OrthoDB" id="5989013at2759"/>
<evidence type="ECO:0000256" key="5">
    <source>
        <dbReference type="ARBA" id="ARBA00023180"/>
    </source>
</evidence>
<evidence type="ECO:0000256" key="6">
    <source>
        <dbReference type="PROSITE-ProRule" id="PRU00302"/>
    </source>
</evidence>
<dbReference type="PANTHER" id="PTHR46393">
    <property type="entry name" value="SUSHI DOMAIN-CONTAINING PROTEIN"/>
    <property type="match status" value="1"/>
</dbReference>
<reference evidence="7" key="1">
    <citation type="submission" date="2020-04" db="EMBL/GenBank/DDBJ databases">
        <authorList>
            <person name="Alioto T."/>
            <person name="Alioto T."/>
            <person name="Gomez Garrido J."/>
        </authorList>
    </citation>
    <scope>NUCLEOTIDE SEQUENCE</scope>
    <source>
        <strain evidence="7">A484AB</strain>
    </source>
</reference>
<dbReference type="EMBL" id="CACRXK020027986">
    <property type="protein sequence ID" value="CAB4041226.1"/>
    <property type="molecule type" value="Genomic_DNA"/>
</dbReference>
<protein>
    <submittedName>
        <fullName evidence="7">Uncharacterized protein</fullName>
    </submittedName>
</protein>
<keyword evidence="4 6" id="KW-1015">Disulfide bond</keyword>
<accession>A0A7D9LZE6</accession>
<evidence type="ECO:0000313" key="8">
    <source>
        <dbReference type="Proteomes" id="UP001152795"/>
    </source>
</evidence>
<feature type="non-terminal residue" evidence="7">
    <location>
        <position position="166"/>
    </location>
</feature>
<dbReference type="SMART" id="SM00032">
    <property type="entry name" value="CCP"/>
    <property type="match status" value="2"/>
</dbReference>